<keyword evidence="1" id="KW-1133">Transmembrane helix</keyword>
<dbReference type="AlphaFoldDB" id="A0A1E8PSM5"/>
<comment type="caution">
    <text evidence="2">The sequence shown here is derived from an EMBL/GenBank/DDBJ whole genome shotgun (WGS) entry which is preliminary data.</text>
</comment>
<evidence type="ECO:0000256" key="1">
    <source>
        <dbReference type="SAM" id="Phobius"/>
    </source>
</evidence>
<keyword evidence="1" id="KW-0812">Transmembrane</keyword>
<dbReference type="EMBL" id="MAQB02000001">
    <property type="protein sequence ID" value="OFJ49057.1"/>
    <property type="molecule type" value="Genomic_DNA"/>
</dbReference>
<gene>
    <name evidence="2" type="ORF">BA896_009305</name>
</gene>
<feature type="transmembrane region" description="Helical" evidence="1">
    <location>
        <begin position="30"/>
        <end position="51"/>
    </location>
</feature>
<dbReference type="Proteomes" id="UP000092634">
    <property type="component" value="Unassembled WGS sequence"/>
</dbReference>
<evidence type="ECO:0000313" key="3">
    <source>
        <dbReference type="Proteomes" id="UP000092634"/>
    </source>
</evidence>
<feature type="transmembrane region" description="Helical" evidence="1">
    <location>
        <begin position="112"/>
        <end position="137"/>
    </location>
</feature>
<proteinExistence type="predicted"/>
<reference evidence="2 3" key="1">
    <citation type="submission" date="2016-10" db="EMBL/GenBank/DDBJ databases">
        <title>Updated version of Genome Assembly of Janthinobacterium lividum ERGS5:01.</title>
        <authorList>
            <person name="Kumar R."/>
            <person name="Acharya V."/>
            <person name="Singh D."/>
        </authorList>
    </citation>
    <scope>NUCLEOTIDE SEQUENCE [LARGE SCALE GENOMIC DNA]</scope>
    <source>
        <strain evidence="2 3">ERGS5:01</strain>
    </source>
</reference>
<accession>A0A1E8PSM5</accession>
<feature type="transmembrane region" description="Helical" evidence="1">
    <location>
        <begin position="63"/>
        <end position="80"/>
    </location>
</feature>
<keyword evidence="1" id="KW-0472">Membrane</keyword>
<sequence length="143" mass="15712">MFTTRSLSPALYYLFFSGEPEQQQRFFKELHFISIVILTFGLSCWLVTFSLTLSRASLDHAHAAMSLAGMLVGLVLALYARSLQAIIASGTISVLFISFGFRVLMLGTEEPAFWVLPLGVMITLTTAPIFSGIAYYLGVSLCV</sequence>
<name>A0A1E8PSM5_9BURK</name>
<feature type="transmembrane region" description="Helical" evidence="1">
    <location>
        <begin position="86"/>
        <end position="105"/>
    </location>
</feature>
<protein>
    <submittedName>
        <fullName evidence="2">Uncharacterized protein</fullName>
    </submittedName>
</protein>
<evidence type="ECO:0000313" key="2">
    <source>
        <dbReference type="EMBL" id="OFJ49057.1"/>
    </source>
</evidence>
<organism evidence="2 3">
    <name type="scientific">Janthinobacterium lividum</name>
    <dbReference type="NCBI Taxonomy" id="29581"/>
    <lineage>
        <taxon>Bacteria</taxon>
        <taxon>Pseudomonadati</taxon>
        <taxon>Pseudomonadota</taxon>
        <taxon>Betaproteobacteria</taxon>
        <taxon>Burkholderiales</taxon>
        <taxon>Oxalobacteraceae</taxon>
        <taxon>Janthinobacterium</taxon>
    </lineage>
</organism>